<feature type="transmembrane region" description="Helical" evidence="7">
    <location>
        <begin position="49"/>
        <end position="67"/>
    </location>
</feature>
<evidence type="ECO:0000256" key="4">
    <source>
        <dbReference type="ARBA" id="ARBA00022692"/>
    </source>
</evidence>
<evidence type="ECO:0000256" key="7">
    <source>
        <dbReference type="SAM" id="Phobius"/>
    </source>
</evidence>
<evidence type="ECO:0000256" key="6">
    <source>
        <dbReference type="ARBA" id="ARBA00023136"/>
    </source>
</evidence>
<evidence type="ECO:0000256" key="2">
    <source>
        <dbReference type="ARBA" id="ARBA00022475"/>
    </source>
</evidence>
<gene>
    <name evidence="8" type="ORF">MSZNOR_3462</name>
</gene>
<reference evidence="8 9" key="1">
    <citation type="submission" date="2023-03" db="EMBL/GenBank/DDBJ databases">
        <authorList>
            <person name="Pearce D."/>
        </authorList>
    </citation>
    <scope>NUCLEOTIDE SEQUENCE [LARGE SCALE GENOMIC DNA]</scope>
    <source>
        <strain evidence="8">Msz</strain>
    </source>
</reference>
<feature type="transmembrane region" description="Helical" evidence="7">
    <location>
        <begin position="103"/>
        <end position="120"/>
    </location>
</feature>
<keyword evidence="6 7" id="KW-0472">Membrane</keyword>
<keyword evidence="2" id="KW-1003">Cell membrane</keyword>
<evidence type="ECO:0000256" key="5">
    <source>
        <dbReference type="ARBA" id="ARBA00022989"/>
    </source>
</evidence>
<feature type="transmembrane region" description="Helical" evidence="7">
    <location>
        <begin position="183"/>
        <end position="204"/>
    </location>
</feature>
<accession>A0ABM9I5B3</accession>
<feature type="transmembrane region" description="Helical" evidence="7">
    <location>
        <begin position="73"/>
        <end position="91"/>
    </location>
</feature>
<dbReference type="Pfam" id="PF00953">
    <property type="entry name" value="Glycos_transf_4"/>
    <property type="match status" value="1"/>
</dbReference>
<evidence type="ECO:0000313" key="8">
    <source>
        <dbReference type="EMBL" id="CAI8902113.1"/>
    </source>
</evidence>
<dbReference type="EMBL" id="OX458333">
    <property type="protein sequence ID" value="CAI8902113.1"/>
    <property type="molecule type" value="Genomic_DNA"/>
</dbReference>
<evidence type="ECO:0000313" key="9">
    <source>
        <dbReference type="Proteomes" id="UP001162030"/>
    </source>
</evidence>
<proteinExistence type="predicted"/>
<keyword evidence="3 8" id="KW-0808">Transferase</keyword>
<keyword evidence="9" id="KW-1185">Reference proteome</keyword>
<dbReference type="EC" id="2.4.1.-" evidence="8"/>
<keyword evidence="4 7" id="KW-0812">Transmembrane</keyword>
<protein>
    <submittedName>
        <fullName evidence="8">Fuc2NAc and GlcNAc transferase</fullName>
        <ecNumber evidence="8">2.4.1.-</ecNumber>
    </submittedName>
</protein>
<feature type="transmembrane region" description="Helical" evidence="7">
    <location>
        <begin position="292"/>
        <end position="312"/>
    </location>
</feature>
<dbReference type="GO" id="GO:0016757">
    <property type="term" value="F:glycosyltransferase activity"/>
    <property type="evidence" value="ECO:0007669"/>
    <property type="project" value="UniProtKB-KW"/>
</dbReference>
<feature type="transmembrane region" description="Helical" evidence="7">
    <location>
        <begin position="318"/>
        <end position="336"/>
    </location>
</feature>
<feature type="transmembrane region" description="Helical" evidence="7">
    <location>
        <begin position="6"/>
        <end position="28"/>
    </location>
</feature>
<dbReference type="PANTHER" id="PTHR22926:SF3">
    <property type="entry name" value="UNDECAPRENYL-PHOSPHATE ALPHA-N-ACETYLGLUCOSAMINYL 1-PHOSPHATE TRANSFERASE"/>
    <property type="match status" value="1"/>
</dbReference>
<dbReference type="InterPro" id="IPR000715">
    <property type="entry name" value="Glycosyl_transferase_4"/>
</dbReference>
<dbReference type="PANTHER" id="PTHR22926">
    <property type="entry name" value="PHOSPHO-N-ACETYLMURAMOYL-PENTAPEPTIDE-TRANSFERASE"/>
    <property type="match status" value="1"/>
</dbReference>
<name>A0ABM9I5B3_9GAMM</name>
<organism evidence="8 9">
    <name type="scientific">Methylocaldum szegediense</name>
    <dbReference type="NCBI Taxonomy" id="73780"/>
    <lineage>
        <taxon>Bacteria</taxon>
        <taxon>Pseudomonadati</taxon>
        <taxon>Pseudomonadota</taxon>
        <taxon>Gammaproteobacteria</taxon>
        <taxon>Methylococcales</taxon>
        <taxon>Methylococcaceae</taxon>
        <taxon>Methylocaldum</taxon>
    </lineage>
</organism>
<keyword evidence="5 7" id="KW-1133">Transmembrane helix</keyword>
<comment type="subcellular location">
    <subcellularLocation>
        <location evidence="1">Cell membrane</location>
        <topology evidence="1">Multi-pass membrane protein</topology>
    </subcellularLocation>
</comment>
<dbReference type="RefSeq" id="WP_036269043.1">
    <property type="nucleotide sequence ID" value="NZ_OX458333.1"/>
</dbReference>
<keyword evidence="8" id="KW-0328">Glycosyltransferase</keyword>
<feature type="transmembrane region" description="Helical" evidence="7">
    <location>
        <begin position="216"/>
        <end position="234"/>
    </location>
</feature>
<feature type="transmembrane region" description="Helical" evidence="7">
    <location>
        <begin position="132"/>
        <end position="152"/>
    </location>
</feature>
<evidence type="ECO:0000256" key="3">
    <source>
        <dbReference type="ARBA" id="ARBA00022679"/>
    </source>
</evidence>
<feature type="transmembrane region" description="Helical" evidence="7">
    <location>
        <begin position="240"/>
        <end position="259"/>
    </location>
</feature>
<evidence type="ECO:0000256" key="1">
    <source>
        <dbReference type="ARBA" id="ARBA00004651"/>
    </source>
</evidence>
<dbReference type="CDD" id="cd06854">
    <property type="entry name" value="GT_WbpL_WbcO_like"/>
    <property type="match status" value="1"/>
</dbReference>
<dbReference type="Proteomes" id="UP001162030">
    <property type="component" value="Chromosome"/>
</dbReference>
<sequence>MNLFSLGLLTISVALVSGVLTGAVRGYATKWLLDLPNARSSHDVPTPRGGGLAVVLSFTLVAAGLYGLEQISFQLLMLVLGALPIAIIGFWDDHGHIPARWRLLVQVVSAVWALYWLGGMESVRVAGEVYDLGGLGSVFAVLLMVWLLNLFNFMDGIDGIAGIEVISVALSSCWLLVYQSPSFPGGADILLLTLAAAAGGFLFWNWPPAKIFMGDVGSAFVGFVLAVLALQTSSEGTLSLTVWLILLGTFFVDASVTLVRRMLSGQRWYEAHRSHAYQRAARRWASHKRVSLSVLAINLCWLLPWAFAAVRWPRLEPVLLACAYAPLIGLTLWLEAGKQGG</sequence>